<evidence type="ECO:0000313" key="4">
    <source>
        <dbReference type="Proteomes" id="UP000019376"/>
    </source>
</evidence>
<proteinExistence type="predicted"/>
<gene>
    <name evidence="3" type="ORF">PDE_05782</name>
</gene>
<dbReference type="STRING" id="933388.S7ZJQ6"/>
<name>S7ZJQ6_PENO1</name>
<dbReference type="PhylomeDB" id="S7ZJQ6"/>
<dbReference type="AlphaFoldDB" id="S7ZJQ6"/>
<dbReference type="EMBL" id="KB644412">
    <property type="protein sequence ID" value="EPS30830.1"/>
    <property type="molecule type" value="Genomic_DNA"/>
</dbReference>
<protein>
    <recommendedName>
        <fullName evidence="2">DUF5703 domain-containing protein</fullName>
    </recommendedName>
</protein>
<feature type="domain" description="DUF5703" evidence="2">
    <location>
        <begin position="37"/>
        <end position="320"/>
    </location>
</feature>
<accession>S7ZJQ6</accession>
<dbReference type="HOGENOM" id="CLU_009745_0_0_1"/>
<evidence type="ECO:0000259" key="2">
    <source>
        <dbReference type="Pfam" id="PF18961"/>
    </source>
</evidence>
<evidence type="ECO:0000313" key="3">
    <source>
        <dbReference type="EMBL" id="EPS30830.1"/>
    </source>
</evidence>
<dbReference type="Pfam" id="PF18961">
    <property type="entry name" value="DUF5703_N"/>
    <property type="match status" value="1"/>
</dbReference>
<dbReference type="InterPro" id="IPR008928">
    <property type="entry name" value="6-hairpin_glycosidase_sf"/>
</dbReference>
<evidence type="ECO:0000256" key="1">
    <source>
        <dbReference type="SAM" id="SignalP"/>
    </source>
</evidence>
<sequence length="784" mass="89654">MLISASRWAPLALIVSSLHLWCLSVSAVTLPDSYDVVWTTPSKNSAGSMPLGGGDIGLNAWSENGAILFYIQKSGTFDENNSFLKLGRVRLAFDPNPFTGGFFEQRLVINDGYVRFTGDHQTVVNLWVDVHNPVIHADIQSAIDIKVTASYENWRYEDYAMRQGEQAQSSWGAGVAPQYPNITSYADKITYHRRGILMSHRNEKLPLWDFQTAQQQLSKFKDQLYTPMRDNEFGLWMYSPQLQPGHTSKGTYVNTPFKAWALLTRRPMKSFNIQLALYQDQTSSHADWLKGLQSIIDNALTNTMEDTISWWHRFWDRSYIIINENATMTDPGFQVGKNYQLWRYTMGCNAYGQWPTKFNGGMHTFDPVFVDPNEHWTPDYRRWGGGTFTAQNQRLLYWPLLRSGDFDVMKAQFEFYRRITGNARLVASHFFNVTAAHFNEQIDNSGLPNVYEYDGNSYRFKQQRPANYPVGECWSSWLVFLQDTANEFADMILQANLYSGFDVSPYLDFIESQLAWFDRYYQRNLLSMDAWSLNGANGDGQLIIYPASGAETYKNAYNPASTIAGLRKVIKDLLKVDQFKLSNSTYYESYLKRIPETPLRVQQGHTTIAPAIAYSRLQNSEIPQLYPVFPWGEFGLGLPNLTIALDTYNYDTETQDFKANVGWKQDVIWMARMGVTHMAANMTEERFADSTTFRFPVFKGPNFDWAPDMNHYGSGSIGLQEQLLQTTAGDEIRLFGAWPDRWNARFKLWAPQNTTVEGVVYGGTMTRLAVTPSSRMSDVVYGSA</sequence>
<dbReference type="Proteomes" id="UP000019376">
    <property type="component" value="Unassembled WGS sequence"/>
</dbReference>
<dbReference type="eggNOG" id="ENOG502S39Q">
    <property type="taxonomic scope" value="Eukaryota"/>
</dbReference>
<feature type="signal peptide" evidence="1">
    <location>
        <begin position="1"/>
        <end position="27"/>
    </location>
</feature>
<feature type="chain" id="PRO_5004547399" description="DUF5703 domain-containing protein" evidence="1">
    <location>
        <begin position="28"/>
        <end position="784"/>
    </location>
</feature>
<dbReference type="OrthoDB" id="269227at2759"/>
<organism evidence="3 4">
    <name type="scientific">Penicillium oxalicum (strain 114-2 / CGMCC 5302)</name>
    <name type="common">Penicillium decumbens</name>
    <dbReference type="NCBI Taxonomy" id="933388"/>
    <lineage>
        <taxon>Eukaryota</taxon>
        <taxon>Fungi</taxon>
        <taxon>Dikarya</taxon>
        <taxon>Ascomycota</taxon>
        <taxon>Pezizomycotina</taxon>
        <taxon>Eurotiomycetes</taxon>
        <taxon>Eurotiomycetidae</taxon>
        <taxon>Eurotiales</taxon>
        <taxon>Aspergillaceae</taxon>
        <taxon>Penicillium</taxon>
    </lineage>
</organism>
<dbReference type="SUPFAM" id="SSF48208">
    <property type="entry name" value="Six-hairpin glycosidases"/>
    <property type="match status" value="1"/>
</dbReference>
<dbReference type="InterPro" id="IPR043757">
    <property type="entry name" value="DUF5703_N"/>
</dbReference>
<dbReference type="GO" id="GO:0005975">
    <property type="term" value="P:carbohydrate metabolic process"/>
    <property type="evidence" value="ECO:0007669"/>
    <property type="project" value="InterPro"/>
</dbReference>
<keyword evidence="1" id="KW-0732">Signal</keyword>
<keyword evidence="4" id="KW-1185">Reference proteome</keyword>
<reference evidence="3 4" key="1">
    <citation type="journal article" date="2013" name="PLoS ONE">
        <title>Genomic and secretomic analyses reveal unique features of the lignocellulolytic enzyme system of Penicillium decumbens.</title>
        <authorList>
            <person name="Liu G."/>
            <person name="Zhang L."/>
            <person name="Wei X."/>
            <person name="Zou G."/>
            <person name="Qin Y."/>
            <person name="Ma L."/>
            <person name="Li J."/>
            <person name="Zheng H."/>
            <person name="Wang S."/>
            <person name="Wang C."/>
            <person name="Xun L."/>
            <person name="Zhao G.-P."/>
            <person name="Zhou Z."/>
            <person name="Qu Y."/>
        </authorList>
    </citation>
    <scope>NUCLEOTIDE SEQUENCE [LARGE SCALE GENOMIC DNA]</scope>
    <source>
        <strain evidence="4">114-2 / CGMCC 5302</strain>
    </source>
</reference>